<dbReference type="Gene3D" id="3.30.450.30">
    <property type="entry name" value="Dynein light chain 2a, cytoplasmic"/>
    <property type="match status" value="1"/>
</dbReference>
<comment type="caution">
    <text evidence="3">The sequence shown here is derived from an EMBL/GenBank/DDBJ whole genome shotgun (WGS) entry which is preliminary data.</text>
</comment>
<dbReference type="SUPFAM" id="SSF103196">
    <property type="entry name" value="Roadblock/LC7 domain"/>
    <property type="match status" value="1"/>
</dbReference>
<feature type="compositionally biased region" description="Basic and acidic residues" evidence="1">
    <location>
        <begin position="1"/>
        <end position="10"/>
    </location>
</feature>
<evidence type="ECO:0000256" key="1">
    <source>
        <dbReference type="SAM" id="MobiDB-lite"/>
    </source>
</evidence>
<proteinExistence type="predicted"/>
<evidence type="ECO:0000313" key="3">
    <source>
        <dbReference type="EMBL" id="PRY41737.1"/>
    </source>
</evidence>
<dbReference type="InterPro" id="IPR004942">
    <property type="entry name" value="Roadblock/LAMTOR2_dom"/>
</dbReference>
<protein>
    <recommendedName>
        <fullName evidence="2">Roadblock/LAMTOR2 domain-containing protein</fullName>
    </recommendedName>
</protein>
<dbReference type="EMBL" id="PVTF01000005">
    <property type="protein sequence ID" value="PRY41737.1"/>
    <property type="molecule type" value="Genomic_DNA"/>
</dbReference>
<dbReference type="AlphaFoldDB" id="A0A2T0T7V1"/>
<evidence type="ECO:0000259" key="2">
    <source>
        <dbReference type="SMART" id="SM00960"/>
    </source>
</evidence>
<sequence>MSSAHAHEARNPPALPTRKPTSTKPKSLPQGPVVTQPPFDREELAETLRAIRHQIDRVTGLLVATRDGLVLSSDTEGVAAESVAAMAAATIGLAAQFTSQANVGQPRTAVFEGDSGYVCVFPVESSLLLVVFGEKGITHGLFNIAARQALSLIQHAVLRQRVQKVRANRRSYYDQPEG</sequence>
<keyword evidence="4" id="KW-1185">Reference proteome</keyword>
<dbReference type="Proteomes" id="UP000239494">
    <property type="component" value="Unassembled WGS sequence"/>
</dbReference>
<dbReference type="OrthoDB" id="3689598at2"/>
<feature type="region of interest" description="Disordered" evidence="1">
    <location>
        <begin position="1"/>
        <end position="38"/>
    </location>
</feature>
<evidence type="ECO:0000313" key="4">
    <source>
        <dbReference type="Proteomes" id="UP000239494"/>
    </source>
</evidence>
<name>A0A2T0T7V1_9PSEU</name>
<gene>
    <name evidence="3" type="ORF">CLV43_105496</name>
</gene>
<dbReference type="Pfam" id="PF03259">
    <property type="entry name" value="Robl_LC7"/>
    <property type="match status" value="1"/>
</dbReference>
<feature type="domain" description="Roadblock/LAMTOR2" evidence="2">
    <location>
        <begin position="44"/>
        <end position="132"/>
    </location>
</feature>
<organism evidence="3 4">
    <name type="scientific">Umezawaea tangerina</name>
    <dbReference type="NCBI Taxonomy" id="84725"/>
    <lineage>
        <taxon>Bacteria</taxon>
        <taxon>Bacillati</taxon>
        <taxon>Actinomycetota</taxon>
        <taxon>Actinomycetes</taxon>
        <taxon>Pseudonocardiales</taxon>
        <taxon>Pseudonocardiaceae</taxon>
        <taxon>Umezawaea</taxon>
    </lineage>
</organism>
<accession>A0A2T0T7V1</accession>
<dbReference type="SMART" id="SM00960">
    <property type="entry name" value="Robl_LC7"/>
    <property type="match status" value="1"/>
</dbReference>
<reference evidence="3 4" key="1">
    <citation type="submission" date="2018-03" db="EMBL/GenBank/DDBJ databases">
        <title>Genomic Encyclopedia of Archaeal and Bacterial Type Strains, Phase II (KMG-II): from individual species to whole genera.</title>
        <authorList>
            <person name="Goeker M."/>
        </authorList>
    </citation>
    <scope>NUCLEOTIDE SEQUENCE [LARGE SCALE GENOMIC DNA]</scope>
    <source>
        <strain evidence="3 4">DSM 44720</strain>
    </source>
</reference>